<dbReference type="Proteomes" id="UP000265566">
    <property type="component" value="Chromosome 4"/>
</dbReference>
<reference evidence="1" key="1">
    <citation type="journal article" date="2018" name="Nat. Plants">
        <title>Whole-genome landscape of Medicago truncatula symbiotic genes.</title>
        <authorList>
            <person name="Pecrix Y."/>
            <person name="Gamas P."/>
            <person name="Carrere S."/>
        </authorList>
    </citation>
    <scope>NUCLEOTIDE SEQUENCE</scope>
    <source>
        <tissue evidence="1">Leaves</tissue>
    </source>
</reference>
<sequence>MRGIKCIILSPLIQVTQTLLHFIHLLNLSSNFNLFSSNYYKTYLTLGLSEGKGSTQCKANFILLSNSSPMDGASLMSSKSNTSLIH</sequence>
<dbReference type="AlphaFoldDB" id="A0A396HZH2"/>
<accession>A0A396HZH2</accession>
<dbReference type="EMBL" id="PSQE01000004">
    <property type="protein sequence ID" value="RHN58750.1"/>
    <property type="molecule type" value="Genomic_DNA"/>
</dbReference>
<dbReference type="Gramene" id="rna20691">
    <property type="protein sequence ID" value="RHN58750.1"/>
    <property type="gene ID" value="gene20691"/>
</dbReference>
<organism evidence="1">
    <name type="scientific">Medicago truncatula</name>
    <name type="common">Barrel medic</name>
    <name type="synonym">Medicago tribuloides</name>
    <dbReference type="NCBI Taxonomy" id="3880"/>
    <lineage>
        <taxon>Eukaryota</taxon>
        <taxon>Viridiplantae</taxon>
        <taxon>Streptophyta</taxon>
        <taxon>Embryophyta</taxon>
        <taxon>Tracheophyta</taxon>
        <taxon>Spermatophyta</taxon>
        <taxon>Magnoliopsida</taxon>
        <taxon>eudicotyledons</taxon>
        <taxon>Gunneridae</taxon>
        <taxon>Pentapetalae</taxon>
        <taxon>rosids</taxon>
        <taxon>fabids</taxon>
        <taxon>Fabales</taxon>
        <taxon>Fabaceae</taxon>
        <taxon>Papilionoideae</taxon>
        <taxon>50 kb inversion clade</taxon>
        <taxon>NPAAA clade</taxon>
        <taxon>Hologalegina</taxon>
        <taxon>IRL clade</taxon>
        <taxon>Trifolieae</taxon>
        <taxon>Medicago</taxon>
    </lineage>
</organism>
<name>A0A396HZH2_MEDTR</name>
<evidence type="ECO:0000313" key="1">
    <source>
        <dbReference type="EMBL" id="RHN58750.1"/>
    </source>
</evidence>
<proteinExistence type="predicted"/>
<comment type="caution">
    <text evidence="1">The sequence shown here is derived from an EMBL/GenBank/DDBJ whole genome shotgun (WGS) entry which is preliminary data.</text>
</comment>
<protein>
    <submittedName>
        <fullName evidence="1">Uncharacterized protein</fullName>
    </submittedName>
</protein>
<gene>
    <name evidence="1" type="ORF">MtrunA17_Chr4g0005741</name>
</gene>